<keyword evidence="2 6" id="KW-0479">Metal-binding</keyword>
<dbReference type="EC" id="3.5.1.88" evidence="6"/>
<evidence type="ECO:0000256" key="2">
    <source>
        <dbReference type="ARBA" id="ARBA00022723"/>
    </source>
</evidence>
<evidence type="ECO:0000256" key="5">
    <source>
        <dbReference type="ARBA" id="ARBA00023004"/>
    </source>
</evidence>
<dbReference type="EMBL" id="SMLL01000001">
    <property type="protein sequence ID" value="TFZ04886.1"/>
    <property type="molecule type" value="Genomic_DNA"/>
</dbReference>
<dbReference type="GO" id="GO:0046872">
    <property type="term" value="F:metal ion binding"/>
    <property type="evidence" value="ECO:0007669"/>
    <property type="project" value="UniProtKB-KW"/>
</dbReference>
<accession>A0A4Z0C013</accession>
<proteinExistence type="inferred from homology"/>
<sequence length="179" mass="19876">MTVHAILKMGDARLLRVSRPVEAFDTPELHALVRDMFDTMAAANGAGLAAPQIGVDLQLVIFGSDAPNPRYPDAPLVPRTVLLNPVITPLGEEEEEGWEGCLSVPGLRGVVPRWRRIRYTGVDPQGRPIEREVEGFHARVVQHECDHLQGVLYPMRVRDFSRFGFTEVLFPGLVAVEDD</sequence>
<comment type="catalytic activity">
    <reaction evidence="6">
        <text>N-terminal N-formyl-L-methionyl-[peptide] + H2O = N-terminal L-methionyl-[peptide] + formate</text>
        <dbReference type="Rhea" id="RHEA:24420"/>
        <dbReference type="Rhea" id="RHEA-COMP:10639"/>
        <dbReference type="Rhea" id="RHEA-COMP:10640"/>
        <dbReference type="ChEBI" id="CHEBI:15377"/>
        <dbReference type="ChEBI" id="CHEBI:15740"/>
        <dbReference type="ChEBI" id="CHEBI:49298"/>
        <dbReference type="ChEBI" id="CHEBI:64731"/>
        <dbReference type="EC" id="3.5.1.88"/>
    </reaction>
</comment>
<name>A0A4Z0C013_9BURK</name>
<keyword evidence="3 6" id="KW-0378">Hydrolase</keyword>
<keyword evidence="8" id="KW-1185">Reference proteome</keyword>
<evidence type="ECO:0000256" key="3">
    <source>
        <dbReference type="ARBA" id="ARBA00022801"/>
    </source>
</evidence>
<evidence type="ECO:0000256" key="1">
    <source>
        <dbReference type="ARBA" id="ARBA00010759"/>
    </source>
</evidence>
<dbReference type="Proteomes" id="UP000297564">
    <property type="component" value="Unassembled WGS sequence"/>
</dbReference>
<dbReference type="InterPro" id="IPR036821">
    <property type="entry name" value="Peptide_deformylase_sf"/>
</dbReference>
<dbReference type="RefSeq" id="WP_135283769.1">
    <property type="nucleotide sequence ID" value="NZ_SMLL01000001.1"/>
</dbReference>
<comment type="caution">
    <text evidence="7">The sequence shown here is derived from an EMBL/GenBank/DDBJ whole genome shotgun (WGS) entry which is preliminary data.</text>
</comment>
<dbReference type="PIRSF" id="PIRSF004749">
    <property type="entry name" value="Pep_def"/>
    <property type="match status" value="1"/>
</dbReference>
<evidence type="ECO:0000256" key="6">
    <source>
        <dbReference type="HAMAP-Rule" id="MF_00163"/>
    </source>
</evidence>
<feature type="active site" evidence="6">
    <location>
        <position position="144"/>
    </location>
</feature>
<dbReference type="InterPro" id="IPR023635">
    <property type="entry name" value="Peptide_deformylase"/>
</dbReference>
<feature type="binding site" evidence="6">
    <location>
        <position position="147"/>
    </location>
    <ligand>
        <name>Fe cation</name>
        <dbReference type="ChEBI" id="CHEBI:24875"/>
    </ligand>
</feature>
<evidence type="ECO:0000313" key="8">
    <source>
        <dbReference type="Proteomes" id="UP000297564"/>
    </source>
</evidence>
<dbReference type="HAMAP" id="MF_00163">
    <property type="entry name" value="Pep_deformylase"/>
    <property type="match status" value="1"/>
</dbReference>
<dbReference type="SUPFAM" id="SSF56420">
    <property type="entry name" value="Peptide deformylase"/>
    <property type="match status" value="1"/>
</dbReference>
<organism evidence="7 8">
    <name type="scientific">Ramlibacter rhizophilus</name>
    <dbReference type="NCBI Taxonomy" id="1781167"/>
    <lineage>
        <taxon>Bacteria</taxon>
        <taxon>Pseudomonadati</taxon>
        <taxon>Pseudomonadota</taxon>
        <taxon>Betaproteobacteria</taxon>
        <taxon>Burkholderiales</taxon>
        <taxon>Comamonadaceae</taxon>
        <taxon>Ramlibacter</taxon>
    </lineage>
</organism>
<dbReference type="NCBIfam" id="NF001159">
    <property type="entry name" value="PRK00150.1-3"/>
    <property type="match status" value="1"/>
</dbReference>
<evidence type="ECO:0000256" key="4">
    <source>
        <dbReference type="ARBA" id="ARBA00022917"/>
    </source>
</evidence>
<feature type="binding site" evidence="6">
    <location>
        <position position="101"/>
    </location>
    <ligand>
        <name>Fe cation</name>
        <dbReference type="ChEBI" id="CHEBI:24875"/>
    </ligand>
</feature>
<comment type="function">
    <text evidence="6">Removes the formyl group from the N-terminal Met of newly synthesized proteins. Requires at least a dipeptide for an efficient rate of reaction. N-terminal L-methionine is a prerequisite for activity but the enzyme has broad specificity at other positions.</text>
</comment>
<dbReference type="PANTHER" id="PTHR10458:SF20">
    <property type="entry name" value="PEPTIDE DEFORMYLASE 1"/>
    <property type="match status" value="1"/>
</dbReference>
<dbReference type="FunFam" id="3.90.45.10:FF:000003">
    <property type="entry name" value="Peptide deformylase"/>
    <property type="match status" value="1"/>
</dbReference>
<dbReference type="PRINTS" id="PR01576">
    <property type="entry name" value="PDEFORMYLASE"/>
</dbReference>
<dbReference type="AlphaFoldDB" id="A0A4Z0C013"/>
<feature type="binding site" evidence="6">
    <location>
        <position position="143"/>
    </location>
    <ligand>
        <name>Fe cation</name>
        <dbReference type="ChEBI" id="CHEBI:24875"/>
    </ligand>
</feature>
<dbReference type="PANTHER" id="PTHR10458">
    <property type="entry name" value="PEPTIDE DEFORMYLASE"/>
    <property type="match status" value="1"/>
</dbReference>
<dbReference type="GO" id="GO:0042586">
    <property type="term" value="F:peptide deformylase activity"/>
    <property type="evidence" value="ECO:0007669"/>
    <property type="project" value="UniProtKB-UniRule"/>
</dbReference>
<protein>
    <recommendedName>
        <fullName evidence="6">Peptide deformylase</fullName>
        <shortName evidence="6">PDF</shortName>
        <ecNumber evidence="6">3.5.1.88</ecNumber>
    </recommendedName>
    <alternativeName>
        <fullName evidence="6">Polypeptide deformylase</fullName>
    </alternativeName>
</protein>
<reference evidence="7 8" key="1">
    <citation type="submission" date="2019-03" db="EMBL/GenBank/DDBJ databases">
        <title>Ramlibacter rhizophilus CCTCC AB2015357, whole genome shotgun sequence.</title>
        <authorList>
            <person name="Zhang X."/>
            <person name="Feng G."/>
            <person name="Zhu H."/>
        </authorList>
    </citation>
    <scope>NUCLEOTIDE SEQUENCE [LARGE SCALE GENOMIC DNA]</scope>
    <source>
        <strain evidence="7 8">CCTCC AB2015357</strain>
    </source>
</reference>
<dbReference type="GO" id="GO:0006412">
    <property type="term" value="P:translation"/>
    <property type="evidence" value="ECO:0007669"/>
    <property type="project" value="UniProtKB-UniRule"/>
</dbReference>
<dbReference type="OrthoDB" id="9804313at2"/>
<keyword evidence="5 6" id="KW-0408">Iron</keyword>
<comment type="cofactor">
    <cofactor evidence="6">
        <name>Fe(2+)</name>
        <dbReference type="ChEBI" id="CHEBI:29033"/>
    </cofactor>
    <text evidence="6">Binds 1 Fe(2+) ion.</text>
</comment>
<dbReference type="Pfam" id="PF01327">
    <property type="entry name" value="Pep_deformylase"/>
    <property type="match status" value="1"/>
</dbReference>
<evidence type="ECO:0000313" key="7">
    <source>
        <dbReference type="EMBL" id="TFZ04886.1"/>
    </source>
</evidence>
<gene>
    <name evidence="6" type="primary">def</name>
    <name evidence="7" type="ORF">EZ242_03830</name>
</gene>
<dbReference type="CDD" id="cd00487">
    <property type="entry name" value="Pep_deformylase"/>
    <property type="match status" value="1"/>
</dbReference>
<dbReference type="Gene3D" id="3.90.45.10">
    <property type="entry name" value="Peptide deformylase"/>
    <property type="match status" value="1"/>
</dbReference>
<keyword evidence="4 6" id="KW-0648">Protein biosynthesis</keyword>
<dbReference type="NCBIfam" id="TIGR00079">
    <property type="entry name" value="pept_deformyl"/>
    <property type="match status" value="1"/>
</dbReference>
<comment type="similarity">
    <text evidence="1 6">Belongs to the polypeptide deformylase family.</text>
</comment>